<evidence type="ECO:0000256" key="1">
    <source>
        <dbReference type="SAM" id="MobiDB-lite"/>
    </source>
</evidence>
<protein>
    <submittedName>
        <fullName evidence="2">Uncharacterized protein</fullName>
    </submittedName>
</protein>
<comment type="caution">
    <text evidence="2">The sequence shown here is derived from an EMBL/GenBank/DDBJ whole genome shotgun (WGS) entry which is preliminary data.</text>
</comment>
<gene>
    <name evidence="2" type="ORF">CVT25_009352</name>
</gene>
<dbReference type="EMBL" id="NHYD01003100">
    <property type="protein sequence ID" value="PPQ82735.1"/>
    <property type="molecule type" value="Genomic_DNA"/>
</dbReference>
<proteinExistence type="predicted"/>
<feature type="compositionally biased region" description="Low complexity" evidence="1">
    <location>
        <begin position="44"/>
        <end position="69"/>
    </location>
</feature>
<organism evidence="2 3">
    <name type="scientific">Psilocybe cyanescens</name>
    <dbReference type="NCBI Taxonomy" id="93625"/>
    <lineage>
        <taxon>Eukaryota</taxon>
        <taxon>Fungi</taxon>
        <taxon>Dikarya</taxon>
        <taxon>Basidiomycota</taxon>
        <taxon>Agaricomycotina</taxon>
        <taxon>Agaricomycetes</taxon>
        <taxon>Agaricomycetidae</taxon>
        <taxon>Agaricales</taxon>
        <taxon>Agaricineae</taxon>
        <taxon>Strophariaceae</taxon>
        <taxon>Psilocybe</taxon>
    </lineage>
</organism>
<dbReference type="Proteomes" id="UP000283269">
    <property type="component" value="Unassembled WGS sequence"/>
</dbReference>
<accession>A0A409WW36</accession>
<feature type="compositionally biased region" description="Basic and acidic residues" evidence="1">
    <location>
        <begin position="30"/>
        <end position="42"/>
    </location>
</feature>
<dbReference type="InParanoid" id="A0A409WW36"/>
<sequence>MARTTTRTDDNDNMHGTYRNTYNANGCMHNGHDDTYNSHDDNDNTYNNHNGQGHVRQPQHVQQTQRPQR</sequence>
<feature type="region of interest" description="Disordered" evidence="1">
    <location>
        <begin position="1"/>
        <end position="69"/>
    </location>
</feature>
<evidence type="ECO:0000313" key="3">
    <source>
        <dbReference type="Proteomes" id="UP000283269"/>
    </source>
</evidence>
<feature type="compositionally biased region" description="Basic and acidic residues" evidence="1">
    <location>
        <begin position="1"/>
        <end position="13"/>
    </location>
</feature>
<name>A0A409WW36_PSICY</name>
<keyword evidence="3" id="KW-1185">Reference proteome</keyword>
<reference evidence="2 3" key="1">
    <citation type="journal article" date="2018" name="Evol. Lett.">
        <title>Horizontal gene cluster transfer increased hallucinogenic mushroom diversity.</title>
        <authorList>
            <person name="Reynolds H.T."/>
            <person name="Vijayakumar V."/>
            <person name="Gluck-Thaler E."/>
            <person name="Korotkin H.B."/>
            <person name="Matheny P.B."/>
            <person name="Slot J.C."/>
        </authorList>
    </citation>
    <scope>NUCLEOTIDE SEQUENCE [LARGE SCALE GENOMIC DNA]</scope>
    <source>
        <strain evidence="2 3">2631</strain>
    </source>
</reference>
<dbReference type="AlphaFoldDB" id="A0A409WW36"/>
<evidence type="ECO:0000313" key="2">
    <source>
        <dbReference type="EMBL" id="PPQ82735.1"/>
    </source>
</evidence>